<gene>
    <name evidence="3" type="ORF">GCM10022261_13700</name>
</gene>
<comment type="caution">
    <text evidence="3">The sequence shown here is derived from an EMBL/GenBank/DDBJ whole genome shotgun (WGS) entry which is preliminary data.</text>
</comment>
<proteinExistence type="predicted"/>
<dbReference type="Pfam" id="PF24481">
    <property type="entry name" value="CT398_CC"/>
    <property type="match status" value="1"/>
</dbReference>
<dbReference type="Proteomes" id="UP001501586">
    <property type="component" value="Unassembled WGS sequence"/>
</dbReference>
<evidence type="ECO:0000313" key="4">
    <source>
        <dbReference type="Proteomes" id="UP001501586"/>
    </source>
</evidence>
<sequence>MQLTDLEHRALLDWIDLSTQLRRVTNAAKQAELVERLRALAGEHKANAARIADLESERAARVERAAGLERDVAARGQAIIELEAKLNAGVGLTSRDLLALQRDIDTARATRSSKEDEQLELLGEIEELDAELARLREAGTELAAEGRRLQTERAARSAELDAEAAQLHSQRAAREGELPESLRARVAAREAAGEVGAAIVVQRSCGACGAELSGMAQSRLTSGGQGETVECEECEAVLVRP</sequence>
<dbReference type="RefSeq" id="WP_236863922.1">
    <property type="nucleotide sequence ID" value="NZ_BAABAZ010000005.1"/>
</dbReference>
<feature type="domain" description="CT398-like coiled coil hairpin" evidence="2">
    <location>
        <begin position="19"/>
        <end position="184"/>
    </location>
</feature>
<dbReference type="EMBL" id="BAABAZ010000005">
    <property type="protein sequence ID" value="GAA4283839.1"/>
    <property type="molecule type" value="Genomic_DNA"/>
</dbReference>
<organism evidence="3 4">
    <name type="scientific">Brevibacterium daeguense</name>
    <dbReference type="NCBI Taxonomy" id="909936"/>
    <lineage>
        <taxon>Bacteria</taxon>
        <taxon>Bacillati</taxon>
        <taxon>Actinomycetota</taxon>
        <taxon>Actinomycetes</taxon>
        <taxon>Micrococcales</taxon>
        <taxon>Brevibacteriaceae</taxon>
        <taxon>Brevibacterium</taxon>
    </lineage>
</organism>
<keyword evidence="1" id="KW-0175">Coiled coil</keyword>
<dbReference type="InterPro" id="IPR056003">
    <property type="entry name" value="CT398_CC_hairpin"/>
</dbReference>
<name>A0ABP8EIP7_9MICO</name>
<dbReference type="Gene3D" id="1.10.287.1490">
    <property type="match status" value="1"/>
</dbReference>
<accession>A0ABP8EIP7</accession>
<feature type="coiled-coil region" evidence="1">
    <location>
        <begin position="97"/>
        <end position="145"/>
    </location>
</feature>
<evidence type="ECO:0000313" key="3">
    <source>
        <dbReference type="EMBL" id="GAA4283839.1"/>
    </source>
</evidence>
<evidence type="ECO:0000256" key="1">
    <source>
        <dbReference type="SAM" id="Coils"/>
    </source>
</evidence>
<protein>
    <recommendedName>
        <fullName evidence="2">CT398-like coiled coil hairpin domain-containing protein</fullName>
    </recommendedName>
</protein>
<keyword evidence="4" id="KW-1185">Reference proteome</keyword>
<reference evidence="4" key="1">
    <citation type="journal article" date="2019" name="Int. J. Syst. Evol. Microbiol.">
        <title>The Global Catalogue of Microorganisms (GCM) 10K type strain sequencing project: providing services to taxonomists for standard genome sequencing and annotation.</title>
        <authorList>
            <consortium name="The Broad Institute Genomics Platform"/>
            <consortium name="The Broad Institute Genome Sequencing Center for Infectious Disease"/>
            <person name="Wu L."/>
            <person name="Ma J."/>
        </authorList>
    </citation>
    <scope>NUCLEOTIDE SEQUENCE [LARGE SCALE GENOMIC DNA]</scope>
    <source>
        <strain evidence="4">JCM 17458</strain>
    </source>
</reference>
<evidence type="ECO:0000259" key="2">
    <source>
        <dbReference type="Pfam" id="PF24481"/>
    </source>
</evidence>